<gene>
    <name evidence="1" type="ORF">AVW13_13320</name>
</gene>
<comment type="caution">
    <text evidence="1">The sequence shown here is derived from an EMBL/GenBank/DDBJ whole genome shotgun (WGS) entry which is preliminary data.</text>
</comment>
<reference evidence="2" key="1">
    <citation type="submission" date="2016-01" db="EMBL/GenBank/DDBJ databases">
        <title>Draft genome of Chromobacterium sp. F49.</title>
        <authorList>
            <person name="Hong K.W."/>
        </authorList>
    </citation>
    <scope>NUCLEOTIDE SEQUENCE [LARGE SCALE GENOMIC DNA]</scope>
    <source>
        <strain evidence="2">M40</strain>
    </source>
</reference>
<proteinExistence type="predicted"/>
<evidence type="ECO:0000313" key="1">
    <source>
        <dbReference type="EMBL" id="KZE17865.1"/>
    </source>
</evidence>
<organism evidence="1 2">
    <name type="scientific">Brevibacterium casei</name>
    <dbReference type="NCBI Taxonomy" id="33889"/>
    <lineage>
        <taxon>Bacteria</taxon>
        <taxon>Bacillati</taxon>
        <taxon>Actinomycetota</taxon>
        <taxon>Actinomycetes</taxon>
        <taxon>Micrococcales</taxon>
        <taxon>Brevibacteriaceae</taxon>
        <taxon>Brevibacterium</taxon>
    </lineage>
</organism>
<protein>
    <submittedName>
        <fullName evidence="1">Uncharacterized protein</fullName>
    </submittedName>
</protein>
<sequence>MLAEAVVGVPRMRTVVPVAGGTATAEAVVLPVRTGAVVVGEGAEAGDRTRQACTSDEFA</sequence>
<dbReference type="RefSeq" id="WP_040342217.1">
    <property type="nucleotide sequence ID" value="NZ_DAMCVH010000052.1"/>
</dbReference>
<evidence type="ECO:0000313" key="2">
    <source>
        <dbReference type="Proteomes" id="UP000076612"/>
    </source>
</evidence>
<dbReference type="EMBL" id="LQQR01000025">
    <property type="protein sequence ID" value="KZE17865.1"/>
    <property type="molecule type" value="Genomic_DNA"/>
</dbReference>
<dbReference type="AlphaFoldDB" id="A0AB34XRS2"/>
<dbReference type="Proteomes" id="UP000076612">
    <property type="component" value="Unassembled WGS sequence"/>
</dbReference>
<name>A0AB34XRS2_9MICO</name>
<accession>A0AB34XRS2</accession>